<feature type="compositionally biased region" description="Low complexity" evidence="12">
    <location>
        <begin position="34"/>
        <end position="47"/>
    </location>
</feature>
<dbReference type="Proteomes" id="UP000813463">
    <property type="component" value="Chromosome 1"/>
</dbReference>
<dbReference type="EC" id="2.3.2.27" evidence="4"/>
<comment type="function">
    <text evidence="10">E3 ubiquitin-protein ligase that mediates ubiquitination and subsequent proteasomal degradation of target proteins. E3 ubiquitin ligases accept ubiquitin from an E2 ubiquitin-conjugating enzyme in the form of a thioester and then directly transfers the ubiquitin to targeted substrates. It probably triggers the ubiquitin-mediated degradation of different substrates.</text>
</comment>
<evidence type="ECO:0000256" key="2">
    <source>
        <dbReference type="ARBA" id="ARBA00004906"/>
    </source>
</evidence>
<keyword evidence="6" id="KW-0479">Metal-binding</keyword>
<keyword evidence="5" id="KW-0808">Transferase</keyword>
<evidence type="ECO:0000256" key="1">
    <source>
        <dbReference type="ARBA" id="ARBA00000900"/>
    </source>
</evidence>
<evidence type="ECO:0000256" key="5">
    <source>
        <dbReference type="ARBA" id="ARBA00022679"/>
    </source>
</evidence>
<evidence type="ECO:0000256" key="6">
    <source>
        <dbReference type="ARBA" id="ARBA00022723"/>
    </source>
</evidence>
<dbReference type="InterPro" id="IPR013083">
    <property type="entry name" value="Znf_RING/FYVE/PHD"/>
</dbReference>
<dbReference type="InterPro" id="IPR049548">
    <property type="entry name" value="Sina-like_RING"/>
</dbReference>
<keyword evidence="7 11" id="KW-0863">Zinc-finger</keyword>
<gene>
    <name evidence="15" type="primary">LOC110797545</name>
</gene>
<comment type="similarity">
    <text evidence="3">Belongs to the SINA (Seven in absentia) family.</text>
</comment>
<evidence type="ECO:0000256" key="10">
    <source>
        <dbReference type="ARBA" id="ARBA00024004"/>
    </source>
</evidence>
<dbReference type="InterPro" id="IPR044286">
    <property type="entry name" value="SINL_plant"/>
</dbReference>
<dbReference type="Gene3D" id="3.30.40.10">
    <property type="entry name" value="Zinc/RING finger domain, C3HC4 (zinc finger)"/>
    <property type="match status" value="1"/>
</dbReference>
<evidence type="ECO:0000313" key="15">
    <source>
        <dbReference type="RefSeq" id="XP_021858359.2"/>
    </source>
</evidence>
<dbReference type="AlphaFoldDB" id="A0A9R0IZE5"/>
<evidence type="ECO:0000259" key="13">
    <source>
        <dbReference type="PROSITE" id="PS51081"/>
    </source>
</evidence>
<dbReference type="KEGG" id="soe:110797545"/>
<evidence type="ECO:0000313" key="14">
    <source>
        <dbReference type="Proteomes" id="UP000813463"/>
    </source>
</evidence>
<dbReference type="Pfam" id="PF21361">
    <property type="entry name" value="Sina_ZnF"/>
    <property type="match status" value="1"/>
</dbReference>
<evidence type="ECO:0000256" key="8">
    <source>
        <dbReference type="ARBA" id="ARBA00022786"/>
    </source>
</evidence>
<dbReference type="GeneID" id="110797545"/>
<name>A0A9R0IZE5_SPIOL</name>
<comment type="catalytic activity">
    <reaction evidence="1">
        <text>S-ubiquitinyl-[E2 ubiquitin-conjugating enzyme]-L-cysteine + [acceptor protein]-L-lysine = [E2 ubiquitin-conjugating enzyme]-L-cysteine + N(6)-ubiquitinyl-[acceptor protein]-L-lysine.</text>
        <dbReference type="EC" id="2.3.2.27"/>
    </reaction>
</comment>
<dbReference type="InterPro" id="IPR013010">
    <property type="entry name" value="Znf_SIAH"/>
</dbReference>
<evidence type="ECO:0000256" key="9">
    <source>
        <dbReference type="ARBA" id="ARBA00022833"/>
    </source>
</evidence>
<evidence type="ECO:0000256" key="4">
    <source>
        <dbReference type="ARBA" id="ARBA00012483"/>
    </source>
</evidence>
<sequence length="314" mass="34990">MVKFSIFRDEGDEEDDEEFSILSPKRRRTYNPPQSSSSNSDQQQRQQSSEDEAVDYSDFPVGHTNSGGSISVILSDPDVLDCPICFHPLTIPVFQCDNGHIACSSCCISICNKCPSCCGKIGNNRCRAIEKVIESVQVSCSYLRYGCRDSISYCKKHEHEEKCIYAPCSCPFPDCLFRGSPRRLSSHMCKEHVDLVTRFRYNSMFSVSLGMDEKILVLQEEKDGILFILSQGNSIAVRCVDPSVSNGRFAYDLVSSGGGTSLKFQSFTHCTTGQLNDPPPVDYFLIPDYFYQSGGCLKLEICIWSKDASHAGIT</sequence>
<dbReference type="Pfam" id="PF21362">
    <property type="entry name" value="Sina_RING"/>
    <property type="match status" value="1"/>
</dbReference>
<dbReference type="PROSITE" id="PS51081">
    <property type="entry name" value="ZF_SIAH"/>
    <property type="match status" value="1"/>
</dbReference>
<evidence type="ECO:0000256" key="7">
    <source>
        <dbReference type="ARBA" id="ARBA00022771"/>
    </source>
</evidence>
<proteinExistence type="inferred from homology"/>
<evidence type="ECO:0000256" key="12">
    <source>
        <dbReference type="SAM" id="MobiDB-lite"/>
    </source>
</evidence>
<keyword evidence="8" id="KW-0833">Ubl conjugation pathway</keyword>
<evidence type="ECO:0000256" key="3">
    <source>
        <dbReference type="ARBA" id="ARBA00009119"/>
    </source>
</evidence>
<reference evidence="15" key="2">
    <citation type="submission" date="2025-08" db="UniProtKB">
        <authorList>
            <consortium name="RefSeq"/>
        </authorList>
    </citation>
    <scope>IDENTIFICATION</scope>
    <source>
        <tissue evidence="15">Leaf</tissue>
    </source>
</reference>
<reference evidence="14" key="1">
    <citation type="journal article" date="2021" name="Nat. Commun.">
        <title>Genomic analyses provide insights into spinach domestication and the genetic basis of agronomic traits.</title>
        <authorList>
            <person name="Cai X."/>
            <person name="Sun X."/>
            <person name="Xu C."/>
            <person name="Sun H."/>
            <person name="Wang X."/>
            <person name="Ge C."/>
            <person name="Zhang Z."/>
            <person name="Wang Q."/>
            <person name="Fei Z."/>
            <person name="Jiao C."/>
            <person name="Wang Q."/>
        </authorList>
    </citation>
    <scope>NUCLEOTIDE SEQUENCE [LARGE SCALE GENOMIC DNA]</scope>
    <source>
        <strain evidence="14">cv. Varoflay</strain>
    </source>
</reference>
<protein>
    <recommendedName>
        <fullName evidence="4">RING-type E3 ubiquitin transferase</fullName>
        <ecNumber evidence="4">2.3.2.27</ecNumber>
    </recommendedName>
</protein>
<comment type="pathway">
    <text evidence="2">Protein modification; protein ubiquitination.</text>
</comment>
<keyword evidence="14" id="KW-1185">Reference proteome</keyword>
<accession>A0A9R0IZE5</accession>
<feature type="compositionally biased region" description="Acidic residues" evidence="12">
    <location>
        <begin position="10"/>
        <end position="19"/>
    </location>
</feature>
<dbReference type="GO" id="GO:0061630">
    <property type="term" value="F:ubiquitin protein ligase activity"/>
    <property type="evidence" value="ECO:0007669"/>
    <property type="project" value="UniProtKB-EC"/>
</dbReference>
<organism evidence="14 15">
    <name type="scientific">Spinacia oleracea</name>
    <name type="common">Spinach</name>
    <dbReference type="NCBI Taxonomy" id="3562"/>
    <lineage>
        <taxon>Eukaryota</taxon>
        <taxon>Viridiplantae</taxon>
        <taxon>Streptophyta</taxon>
        <taxon>Embryophyta</taxon>
        <taxon>Tracheophyta</taxon>
        <taxon>Spermatophyta</taxon>
        <taxon>Magnoliopsida</taxon>
        <taxon>eudicotyledons</taxon>
        <taxon>Gunneridae</taxon>
        <taxon>Pentapetalae</taxon>
        <taxon>Caryophyllales</taxon>
        <taxon>Chenopodiaceae</taxon>
        <taxon>Chenopodioideae</taxon>
        <taxon>Anserineae</taxon>
        <taxon>Spinacia</taxon>
    </lineage>
</organism>
<keyword evidence="9" id="KW-0862">Zinc</keyword>
<feature type="region of interest" description="Disordered" evidence="12">
    <location>
        <begin position="1"/>
        <end position="58"/>
    </location>
</feature>
<evidence type="ECO:0000256" key="11">
    <source>
        <dbReference type="PROSITE-ProRule" id="PRU00455"/>
    </source>
</evidence>
<dbReference type="PANTHER" id="PTHR46632:SF16">
    <property type="entry name" value="E3 UBIQUITIN-PROTEIN LIGASE SINA-LIKE 10"/>
    <property type="match status" value="1"/>
</dbReference>
<dbReference type="CDD" id="cd16571">
    <property type="entry name" value="RING-HC_SIAHs"/>
    <property type="match status" value="1"/>
</dbReference>
<dbReference type="PANTHER" id="PTHR46632">
    <property type="entry name" value="E3 UBIQUITIN-PROTEIN LIGASE SINA-LIKE 4"/>
    <property type="match status" value="1"/>
</dbReference>
<dbReference type="RefSeq" id="XP_021858359.2">
    <property type="nucleotide sequence ID" value="XM_022002667.2"/>
</dbReference>
<dbReference type="SUPFAM" id="SSF49599">
    <property type="entry name" value="TRAF domain-like"/>
    <property type="match status" value="1"/>
</dbReference>
<dbReference type="GO" id="GO:0008270">
    <property type="term" value="F:zinc ion binding"/>
    <property type="evidence" value="ECO:0007669"/>
    <property type="project" value="UniProtKB-KW"/>
</dbReference>
<feature type="domain" description="SIAH-type" evidence="13">
    <location>
        <begin position="135"/>
        <end position="193"/>
    </location>
</feature>